<keyword evidence="7 11" id="KW-1133">Transmembrane helix</keyword>
<name>A0A917BLA4_9MICO</name>
<evidence type="ECO:0000256" key="1">
    <source>
        <dbReference type="ARBA" id="ARBA00004162"/>
    </source>
</evidence>
<keyword evidence="3" id="KW-0813">Transport</keyword>
<keyword evidence="9 11" id="KW-0472">Membrane</keyword>
<comment type="caution">
    <text evidence="12">The sequence shown here is derived from an EMBL/GenBank/DDBJ whole genome shotgun (WGS) entry which is preliminary data.</text>
</comment>
<dbReference type="AlphaFoldDB" id="A0A917BLA4"/>
<keyword evidence="13" id="KW-1185">Reference proteome</keyword>
<evidence type="ECO:0000256" key="11">
    <source>
        <dbReference type="SAM" id="Phobius"/>
    </source>
</evidence>
<reference evidence="12" key="1">
    <citation type="journal article" date="2014" name="Int. J. Syst. Evol. Microbiol.">
        <title>Complete genome sequence of Corynebacterium casei LMG S-19264T (=DSM 44701T), isolated from a smear-ripened cheese.</title>
        <authorList>
            <consortium name="US DOE Joint Genome Institute (JGI-PGF)"/>
            <person name="Walter F."/>
            <person name="Albersmeier A."/>
            <person name="Kalinowski J."/>
            <person name="Ruckert C."/>
        </authorList>
    </citation>
    <scope>NUCLEOTIDE SEQUENCE</scope>
    <source>
        <strain evidence="12">CGMCC 1.12160</strain>
    </source>
</reference>
<evidence type="ECO:0000313" key="12">
    <source>
        <dbReference type="EMBL" id="GGF46811.1"/>
    </source>
</evidence>
<evidence type="ECO:0000313" key="13">
    <source>
        <dbReference type="Proteomes" id="UP000605670"/>
    </source>
</evidence>
<keyword evidence="6" id="KW-0653">Protein transport</keyword>
<proteinExistence type="inferred from homology"/>
<feature type="compositionally biased region" description="Low complexity" evidence="10">
    <location>
        <begin position="98"/>
        <end position="112"/>
    </location>
</feature>
<dbReference type="NCBIfam" id="TIGR00739">
    <property type="entry name" value="yajC"/>
    <property type="match status" value="1"/>
</dbReference>
<evidence type="ECO:0000256" key="6">
    <source>
        <dbReference type="ARBA" id="ARBA00022927"/>
    </source>
</evidence>
<sequence length="112" mass="11482">MTPLAAAAPATGGNSLSLLILALPVLVLVWLMFTQRRRQKAVTEAQAALAVGDEVMVAAGLYGTVSAIDGDVVHLEIAPGVVVRVNRRAVVPPDNRGTASAADAPTTPEDDA</sequence>
<evidence type="ECO:0008006" key="14">
    <source>
        <dbReference type="Google" id="ProtNLM"/>
    </source>
</evidence>
<dbReference type="InterPro" id="IPR003849">
    <property type="entry name" value="Preprotein_translocase_YajC"/>
</dbReference>
<dbReference type="Pfam" id="PF02699">
    <property type="entry name" value="YajC"/>
    <property type="match status" value="1"/>
</dbReference>
<comment type="similarity">
    <text evidence="2">Belongs to the YajC family.</text>
</comment>
<keyword evidence="5 11" id="KW-0812">Transmembrane</keyword>
<evidence type="ECO:0000256" key="3">
    <source>
        <dbReference type="ARBA" id="ARBA00022448"/>
    </source>
</evidence>
<dbReference type="EMBL" id="BMEM01000001">
    <property type="protein sequence ID" value="GGF46811.1"/>
    <property type="molecule type" value="Genomic_DNA"/>
</dbReference>
<evidence type="ECO:0000256" key="9">
    <source>
        <dbReference type="ARBA" id="ARBA00023136"/>
    </source>
</evidence>
<organism evidence="12 13">
    <name type="scientific">Ornithinimicrobium tianjinense</name>
    <dbReference type="NCBI Taxonomy" id="1195761"/>
    <lineage>
        <taxon>Bacteria</taxon>
        <taxon>Bacillati</taxon>
        <taxon>Actinomycetota</taxon>
        <taxon>Actinomycetes</taxon>
        <taxon>Micrococcales</taxon>
        <taxon>Ornithinimicrobiaceae</taxon>
        <taxon>Ornithinimicrobium</taxon>
    </lineage>
</organism>
<comment type="subcellular location">
    <subcellularLocation>
        <location evidence="1">Cell membrane</location>
        <topology evidence="1">Single-pass membrane protein</topology>
    </subcellularLocation>
</comment>
<keyword evidence="8" id="KW-0811">Translocation</keyword>
<dbReference type="Proteomes" id="UP000605670">
    <property type="component" value="Unassembled WGS sequence"/>
</dbReference>
<accession>A0A917BLA4</accession>
<dbReference type="RefSeq" id="WP_188428910.1">
    <property type="nucleotide sequence ID" value="NZ_BAABKH010000005.1"/>
</dbReference>
<dbReference type="GO" id="GO:0005886">
    <property type="term" value="C:plasma membrane"/>
    <property type="evidence" value="ECO:0007669"/>
    <property type="project" value="UniProtKB-SubCell"/>
</dbReference>
<evidence type="ECO:0000256" key="5">
    <source>
        <dbReference type="ARBA" id="ARBA00022692"/>
    </source>
</evidence>
<dbReference type="PANTHER" id="PTHR33909:SF1">
    <property type="entry name" value="SEC TRANSLOCON ACCESSORY COMPLEX SUBUNIT YAJC"/>
    <property type="match status" value="1"/>
</dbReference>
<evidence type="ECO:0000256" key="10">
    <source>
        <dbReference type="SAM" id="MobiDB-lite"/>
    </source>
</evidence>
<evidence type="ECO:0000256" key="2">
    <source>
        <dbReference type="ARBA" id="ARBA00006742"/>
    </source>
</evidence>
<feature type="region of interest" description="Disordered" evidence="10">
    <location>
        <begin position="92"/>
        <end position="112"/>
    </location>
</feature>
<feature type="transmembrane region" description="Helical" evidence="11">
    <location>
        <begin position="12"/>
        <end position="33"/>
    </location>
</feature>
<gene>
    <name evidence="12" type="ORF">GCM10011366_13190</name>
</gene>
<dbReference type="SMART" id="SM01323">
    <property type="entry name" value="YajC"/>
    <property type="match status" value="1"/>
</dbReference>
<keyword evidence="4" id="KW-1003">Cell membrane</keyword>
<protein>
    <recommendedName>
        <fullName evidence="14">Preprotein translocase subunit YajC</fullName>
    </recommendedName>
</protein>
<reference evidence="12" key="2">
    <citation type="submission" date="2020-09" db="EMBL/GenBank/DDBJ databases">
        <authorList>
            <person name="Sun Q."/>
            <person name="Zhou Y."/>
        </authorList>
    </citation>
    <scope>NUCLEOTIDE SEQUENCE</scope>
    <source>
        <strain evidence="12">CGMCC 1.12160</strain>
    </source>
</reference>
<evidence type="ECO:0000256" key="7">
    <source>
        <dbReference type="ARBA" id="ARBA00022989"/>
    </source>
</evidence>
<evidence type="ECO:0000256" key="8">
    <source>
        <dbReference type="ARBA" id="ARBA00023010"/>
    </source>
</evidence>
<dbReference type="GO" id="GO:0015031">
    <property type="term" value="P:protein transport"/>
    <property type="evidence" value="ECO:0007669"/>
    <property type="project" value="UniProtKB-KW"/>
</dbReference>
<evidence type="ECO:0000256" key="4">
    <source>
        <dbReference type="ARBA" id="ARBA00022475"/>
    </source>
</evidence>
<dbReference type="PANTHER" id="PTHR33909">
    <property type="entry name" value="SEC TRANSLOCON ACCESSORY COMPLEX SUBUNIT YAJC"/>
    <property type="match status" value="1"/>
</dbReference>